<proteinExistence type="predicted"/>
<name>A0A286UHZ4_9AGAM</name>
<organism evidence="3 4">
    <name type="scientific">Pyrrhoderma noxium</name>
    <dbReference type="NCBI Taxonomy" id="2282107"/>
    <lineage>
        <taxon>Eukaryota</taxon>
        <taxon>Fungi</taxon>
        <taxon>Dikarya</taxon>
        <taxon>Basidiomycota</taxon>
        <taxon>Agaricomycotina</taxon>
        <taxon>Agaricomycetes</taxon>
        <taxon>Hymenochaetales</taxon>
        <taxon>Hymenochaetaceae</taxon>
        <taxon>Pyrrhoderma</taxon>
    </lineage>
</organism>
<comment type="caution">
    <text evidence="3">The sequence shown here is derived from an EMBL/GenBank/DDBJ whole genome shotgun (WGS) entry which is preliminary data.</text>
</comment>
<evidence type="ECO:0000313" key="4">
    <source>
        <dbReference type="Proteomes" id="UP000217199"/>
    </source>
</evidence>
<accession>A0A286UHZ4</accession>
<evidence type="ECO:0000256" key="1">
    <source>
        <dbReference type="SAM" id="Coils"/>
    </source>
</evidence>
<evidence type="ECO:0000313" key="3">
    <source>
        <dbReference type="EMBL" id="PAV19168.1"/>
    </source>
</evidence>
<dbReference type="EMBL" id="NBII01000005">
    <property type="protein sequence ID" value="PAV19168.1"/>
    <property type="molecule type" value="Genomic_DNA"/>
</dbReference>
<feature type="coiled-coil region" evidence="1">
    <location>
        <begin position="72"/>
        <end position="106"/>
    </location>
</feature>
<dbReference type="InParanoid" id="A0A286UHZ4"/>
<gene>
    <name evidence="3" type="ORF">PNOK_0601200</name>
</gene>
<feature type="region of interest" description="Disordered" evidence="2">
    <location>
        <begin position="1"/>
        <end position="51"/>
    </location>
</feature>
<keyword evidence="4" id="KW-1185">Reference proteome</keyword>
<protein>
    <submittedName>
        <fullName evidence="3">Uncharacterized protein</fullName>
    </submittedName>
</protein>
<evidence type="ECO:0000256" key="2">
    <source>
        <dbReference type="SAM" id="MobiDB-lite"/>
    </source>
</evidence>
<feature type="compositionally biased region" description="Low complexity" evidence="2">
    <location>
        <begin position="12"/>
        <end position="44"/>
    </location>
</feature>
<sequence>MQSNPTSKVTKKQTPQKQPKAQKVAATASGSGSTARKATTTASAPRVEIKEDPVRDIIKNQKSVTESLIIHRQTLQIQISKKESKISDMKEEAAALSQQFKTASQRFERAGPKDNKTQLKKMAGDAEKVARDKMWDISIEEGILAEMRRKLELYDRSSVERVNLMKSELNFSLGATGRQG</sequence>
<dbReference type="AlphaFoldDB" id="A0A286UHZ4"/>
<dbReference type="Proteomes" id="UP000217199">
    <property type="component" value="Unassembled WGS sequence"/>
</dbReference>
<reference evidence="3 4" key="1">
    <citation type="journal article" date="2017" name="Mol. Ecol.">
        <title>Comparative and population genomic landscape of Phellinus noxius: A hypervariable fungus causing root rot in trees.</title>
        <authorList>
            <person name="Chung C.L."/>
            <person name="Lee T.J."/>
            <person name="Akiba M."/>
            <person name="Lee H.H."/>
            <person name="Kuo T.H."/>
            <person name="Liu D."/>
            <person name="Ke H.M."/>
            <person name="Yokoi T."/>
            <person name="Roa M.B."/>
            <person name="Lu M.J."/>
            <person name="Chang Y.Y."/>
            <person name="Ann P.J."/>
            <person name="Tsai J.N."/>
            <person name="Chen C.Y."/>
            <person name="Tzean S.S."/>
            <person name="Ota Y."/>
            <person name="Hattori T."/>
            <person name="Sahashi N."/>
            <person name="Liou R.F."/>
            <person name="Kikuchi T."/>
            <person name="Tsai I.J."/>
        </authorList>
    </citation>
    <scope>NUCLEOTIDE SEQUENCE [LARGE SCALE GENOMIC DNA]</scope>
    <source>
        <strain evidence="3 4">FFPRI411160</strain>
    </source>
</reference>
<keyword evidence="1" id="KW-0175">Coiled coil</keyword>